<sequence length="130" mass="15240">MLPAPQGSTRMVPDDAETIGALRYIDDDYSNPSVEKEVKWLVEEEMRQSSKKPSDFLEDFPPLPKLDNPMLAREYERVRASRPAAPFDSSRYNSDALPLNRRNDENAWRQAIRRAQTWLQHEDIRFRNGY</sequence>
<protein>
    <submittedName>
        <fullName evidence="1">Uncharacterized protein</fullName>
    </submittedName>
</protein>
<name>A0ACB9N2A6_9MYRT</name>
<dbReference type="EMBL" id="CM042887">
    <property type="protein sequence ID" value="KAI4330011.1"/>
    <property type="molecule type" value="Genomic_DNA"/>
</dbReference>
<accession>A0ACB9N2A6</accession>
<comment type="caution">
    <text evidence="1">The sequence shown here is derived from an EMBL/GenBank/DDBJ whole genome shotgun (WGS) entry which is preliminary data.</text>
</comment>
<reference evidence="2" key="1">
    <citation type="journal article" date="2023" name="Front. Plant Sci.">
        <title>Chromosomal-level genome assembly of Melastoma candidum provides insights into trichome evolution.</title>
        <authorList>
            <person name="Zhong Y."/>
            <person name="Wu W."/>
            <person name="Sun C."/>
            <person name="Zou P."/>
            <person name="Liu Y."/>
            <person name="Dai S."/>
            <person name="Zhou R."/>
        </authorList>
    </citation>
    <scope>NUCLEOTIDE SEQUENCE [LARGE SCALE GENOMIC DNA]</scope>
</reference>
<evidence type="ECO:0000313" key="2">
    <source>
        <dbReference type="Proteomes" id="UP001057402"/>
    </source>
</evidence>
<gene>
    <name evidence="1" type="ORF">MLD38_028325</name>
</gene>
<organism evidence="1 2">
    <name type="scientific">Melastoma candidum</name>
    <dbReference type="NCBI Taxonomy" id="119954"/>
    <lineage>
        <taxon>Eukaryota</taxon>
        <taxon>Viridiplantae</taxon>
        <taxon>Streptophyta</taxon>
        <taxon>Embryophyta</taxon>
        <taxon>Tracheophyta</taxon>
        <taxon>Spermatophyta</taxon>
        <taxon>Magnoliopsida</taxon>
        <taxon>eudicotyledons</taxon>
        <taxon>Gunneridae</taxon>
        <taxon>Pentapetalae</taxon>
        <taxon>rosids</taxon>
        <taxon>malvids</taxon>
        <taxon>Myrtales</taxon>
        <taxon>Melastomataceae</taxon>
        <taxon>Melastomatoideae</taxon>
        <taxon>Melastomateae</taxon>
        <taxon>Melastoma</taxon>
    </lineage>
</organism>
<keyword evidence="2" id="KW-1185">Reference proteome</keyword>
<proteinExistence type="predicted"/>
<dbReference type="Proteomes" id="UP001057402">
    <property type="component" value="Chromosome 8"/>
</dbReference>
<evidence type="ECO:0000313" key="1">
    <source>
        <dbReference type="EMBL" id="KAI4330011.1"/>
    </source>
</evidence>